<evidence type="ECO:0000313" key="2">
    <source>
        <dbReference type="Proteomes" id="UP000050525"/>
    </source>
</evidence>
<organism evidence="1 2">
    <name type="scientific">Alligator mississippiensis</name>
    <name type="common">American alligator</name>
    <dbReference type="NCBI Taxonomy" id="8496"/>
    <lineage>
        <taxon>Eukaryota</taxon>
        <taxon>Metazoa</taxon>
        <taxon>Chordata</taxon>
        <taxon>Craniata</taxon>
        <taxon>Vertebrata</taxon>
        <taxon>Euteleostomi</taxon>
        <taxon>Archelosauria</taxon>
        <taxon>Archosauria</taxon>
        <taxon>Crocodylia</taxon>
        <taxon>Alligatoridae</taxon>
        <taxon>Alligatorinae</taxon>
        <taxon>Alligator</taxon>
    </lineage>
</organism>
<keyword evidence="2" id="KW-1185">Reference proteome</keyword>
<evidence type="ECO:0000313" key="1">
    <source>
        <dbReference type="EMBL" id="KYO31871.1"/>
    </source>
</evidence>
<dbReference type="AlphaFoldDB" id="A0A151N536"/>
<dbReference type="Proteomes" id="UP000050525">
    <property type="component" value="Unassembled WGS sequence"/>
</dbReference>
<protein>
    <submittedName>
        <fullName evidence="1">Uncharacterized protein</fullName>
    </submittedName>
</protein>
<sequence length="74" mass="8724">MLWRNAVLKGKSRIFCTHGSCLCMCVQQNSYSCYLEHFLRNPFLWRREEEDLDVGKVVDKELLTTFYFLSLAGL</sequence>
<comment type="caution">
    <text evidence="1">The sequence shown here is derived from an EMBL/GenBank/DDBJ whole genome shotgun (WGS) entry which is preliminary data.</text>
</comment>
<name>A0A151N536_ALLMI</name>
<gene>
    <name evidence="1" type="ORF">Y1Q_0003435</name>
</gene>
<proteinExistence type="predicted"/>
<dbReference type="EMBL" id="AKHW03004037">
    <property type="protein sequence ID" value="KYO31871.1"/>
    <property type="molecule type" value="Genomic_DNA"/>
</dbReference>
<accession>A0A151N536</accession>
<reference evidence="1 2" key="1">
    <citation type="journal article" date="2012" name="Genome Biol.">
        <title>Sequencing three crocodilian genomes to illuminate the evolution of archosaurs and amniotes.</title>
        <authorList>
            <person name="St John J.A."/>
            <person name="Braun E.L."/>
            <person name="Isberg S.R."/>
            <person name="Miles L.G."/>
            <person name="Chong A.Y."/>
            <person name="Gongora J."/>
            <person name="Dalzell P."/>
            <person name="Moran C."/>
            <person name="Bed'hom B."/>
            <person name="Abzhanov A."/>
            <person name="Burgess S.C."/>
            <person name="Cooksey A.M."/>
            <person name="Castoe T.A."/>
            <person name="Crawford N.G."/>
            <person name="Densmore L.D."/>
            <person name="Drew J.C."/>
            <person name="Edwards S.V."/>
            <person name="Faircloth B.C."/>
            <person name="Fujita M.K."/>
            <person name="Greenwold M.J."/>
            <person name="Hoffmann F.G."/>
            <person name="Howard J.M."/>
            <person name="Iguchi T."/>
            <person name="Janes D.E."/>
            <person name="Khan S.Y."/>
            <person name="Kohno S."/>
            <person name="de Koning A.J."/>
            <person name="Lance S.L."/>
            <person name="McCarthy F.M."/>
            <person name="McCormack J.E."/>
            <person name="Merchant M.E."/>
            <person name="Peterson D.G."/>
            <person name="Pollock D.D."/>
            <person name="Pourmand N."/>
            <person name="Raney B.J."/>
            <person name="Roessler K.A."/>
            <person name="Sanford J.R."/>
            <person name="Sawyer R.H."/>
            <person name="Schmidt C.J."/>
            <person name="Triplett E.W."/>
            <person name="Tuberville T.D."/>
            <person name="Venegas-Anaya M."/>
            <person name="Howard J.T."/>
            <person name="Jarvis E.D."/>
            <person name="Guillette L.J.Jr."/>
            <person name="Glenn T.C."/>
            <person name="Green R.E."/>
            <person name="Ray D.A."/>
        </authorList>
    </citation>
    <scope>NUCLEOTIDE SEQUENCE [LARGE SCALE GENOMIC DNA]</scope>
    <source>
        <strain evidence="1">KSC_2009_1</strain>
    </source>
</reference>